<gene>
    <name evidence="1" type="ORF">METZ01_LOCUS291556</name>
</gene>
<reference evidence="1" key="1">
    <citation type="submission" date="2018-05" db="EMBL/GenBank/DDBJ databases">
        <authorList>
            <person name="Lanie J.A."/>
            <person name="Ng W.-L."/>
            <person name="Kazmierczak K.M."/>
            <person name="Andrzejewski T.M."/>
            <person name="Davidsen T.M."/>
            <person name="Wayne K.J."/>
            <person name="Tettelin H."/>
            <person name="Glass J.I."/>
            <person name="Rusch D."/>
            <person name="Podicherti R."/>
            <person name="Tsui H.-C.T."/>
            <person name="Winkler M.E."/>
        </authorList>
    </citation>
    <scope>NUCLEOTIDE SEQUENCE</scope>
</reference>
<name>A0A382LUI4_9ZZZZ</name>
<accession>A0A382LUI4</accession>
<sequence>MRLSRIEWASKVSQIVGFREFEKFFGEDSIFAEDDWFKERVLPLGA</sequence>
<evidence type="ECO:0000313" key="1">
    <source>
        <dbReference type="EMBL" id="SVC38702.1"/>
    </source>
</evidence>
<dbReference type="EMBL" id="UINC01088464">
    <property type="protein sequence ID" value="SVC38702.1"/>
    <property type="molecule type" value="Genomic_DNA"/>
</dbReference>
<organism evidence="1">
    <name type="scientific">marine metagenome</name>
    <dbReference type="NCBI Taxonomy" id="408172"/>
    <lineage>
        <taxon>unclassified sequences</taxon>
        <taxon>metagenomes</taxon>
        <taxon>ecological metagenomes</taxon>
    </lineage>
</organism>
<dbReference type="AlphaFoldDB" id="A0A382LUI4"/>
<feature type="non-terminal residue" evidence="1">
    <location>
        <position position="46"/>
    </location>
</feature>
<proteinExistence type="predicted"/>
<protein>
    <submittedName>
        <fullName evidence="1">Uncharacterized protein</fullName>
    </submittedName>
</protein>